<keyword evidence="1" id="KW-0472">Membrane</keyword>
<dbReference type="eggNOG" id="ENOG50332DS">
    <property type="taxonomic scope" value="Bacteria"/>
</dbReference>
<keyword evidence="1" id="KW-0812">Transmembrane</keyword>
<evidence type="ECO:0000313" key="5">
    <source>
        <dbReference type="Proteomes" id="UP000008718"/>
    </source>
</evidence>
<dbReference type="OrthoDB" id="5491447at2"/>
<reference key="1">
    <citation type="submission" date="2010-11" db="EMBL/GenBank/DDBJ databases">
        <title>The complete genome of Paludibacter propionicigenes DSM 17365.</title>
        <authorList>
            <consortium name="US DOE Joint Genome Institute (JGI-PGF)"/>
            <person name="Lucas S."/>
            <person name="Copeland A."/>
            <person name="Lapidus A."/>
            <person name="Bruce D."/>
            <person name="Goodwin L."/>
            <person name="Pitluck S."/>
            <person name="Kyrpides N."/>
            <person name="Mavromatis K."/>
            <person name="Ivanova N."/>
            <person name="Munk A.C."/>
            <person name="Brettin T."/>
            <person name="Detter J.C."/>
            <person name="Han C."/>
            <person name="Tapia R."/>
            <person name="Land M."/>
            <person name="Hauser L."/>
            <person name="Markowitz V."/>
            <person name="Cheng J.-F."/>
            <person name="Hugenholtz P."/>
            <person name="Woyke T."/>
            <person name="Wu D."/>
            <person name="Gronow S."/>
            <person name="Wellnitz S."/>
            <person name="Brambilla E."/>
            <person name="Klenk H.-P."/>
            <person name="Eisen J.A."/>
        </authorList>
    </citation>
    <scope>NUCLEOTIDE SEQUENCE</scope>
    <source>
        <strain>WB4</strain>
    </source>
</reference>
<dbReference type="InterPro" id="IPR025403">
    <property type="entry name" value="TgpA-like_C"/>
</dbReference>
<dbReference type="KEGG" id="ppn:Palpr_2255"/>
<dbReference type="HOGENOM" id="CLU_083272_1_0_10"/>
<feature type="domain" description="Protein-glutamine gamma-glutamyltransferase-like C-terminal" evidence="3">
    <location>
        <begin position="198"/>
        <end position="263"/>
    </location>
</feature>
<feature type="transmembrane region" description="Helical" evidence="1">
    <location>
        <begin position="124"/>
        <end position="146"/>
    </location>
</feature>
<accession>E4T6P7</accession>
<feature type="chain" id="PRO_5003189126" description="Protein-glutamine gamma-glutamyltransferase-like C-terminal domain-containing protein" evidence="2">
    <location>
        <begin position="23"/>
        <end position="275"/>
    </location>
</feature>
<evidence type="ECO:0000256" key="1">
    <source>
        <dbReference type="SAM" id="Phobius"/>
    </source>
</evidence>
<dbReference type="EMBL" id="CP002345">
    <property type="protein sequence ID" value="ADQ80391.1"/>
    <property type="molecule type" value="Genomic_DNA"/>
</dbReference>
<evidence type="ECO:0000256" key="2">
    <source>
        <dbReference type="SAM" id="SignalP"/>
    </source>
</evidence>
<sequence>MKRNKTLLIFYLFLASQSFLFAKSDSIRISPKSVIDKLHTETPKDQITEIEKVLKSVPVDTTDRKVVTLNPNFRKKYLSDNDFNYKQEDVSKSFFVRLLEKINELLKKLLGLNSLNKASGITLWSIRILCVLIILAVIYFIVRVYMNHKGTWFFQKKNDSVVIDINNTEQLIQSADFEQLISEIEKQGNTRQSIRLYYLWLLKNLKDKELIVWLPEKTNADYLAELRDETLRKQFAYLSYLYNNIWYGEFSITDDEYVAARKAFLTHLRKENKDG</sequence>
<dbReference type="Pfam" id="PF13559">
    <property type="entry name" value="DUF4129"/>
    <property type="match status" value="1"/>
</dbReference>
<dbReference type="RefSeq" id="WP_013445760.1">
    <property type="nucleotide sequence ID" value="NC_014734.1"/>
</dbReference>
<protein>
    <recommendedName>
        <fullName evidence="3">Protein-glutamine gamma-glutamyltransferase-like C-terminal domain-containing protein</fullName>
    </recommendedName>
</protein>
<dbReference type="STRING" id="694427.Palpr_2255"/>
<keyword evidence="5" id="KW-1185">Reference proteome</keyword>
<organism evidence="4 5">
    <name type="scientific">Paludibacter propionicigenes (strain DSM 17365 / JCM 13257 / WB4)</name>
    <dbReference type="NCBI Taxonomy" id="694427"/>
    <lineage>
        <taxon>Bacteria</taxon>
        <taxon>Pseudomonadati</taxon>
        <taxon>Bacteroidota</taxon>
        <taxon>Bacteroidia</taxon>
        <taxon>Bacteroidales</taxon>
        <taxon>Paludibacteraceae</taxon>
        <taxon>Paludibacter</taxon>
    </lineage>
</organism>
<keyword evidence="1" id="KW-1133">Transmembrane helix</keyword>
<dbReference type="AlphaFoldDB" id="E4T6P7"/>
<evidence type="ECO:0000313" key="4">
    <source>
        <dbReference type="EMBL" id="ADQ80391.1"/>
    </source>
</evidence>
<feature type="signal peptide" evidence="2">
    <location>
        <begin position="1"/>
        <end position="22"/>
    </location>
</feature>
<reference evidence="4 5" key="2">
    <citation type="journal article" date="2011" name="Stand. Genomic Sci.">
        <title>Complete genome sequence of Paludibacter propionicigenes type strain (WB4).</title>
        <authorList>
            <person name="Gronow S."/>
            <person name="Munk C."/>
            <person name="Lapidus A."/>
            <person name="Nolan M."/>
            <person name="Lucas S."/>
            <person name="Hammon N."/>
            <person name="Deshpande S."/>
            <person name="Cheng J.F."/>
            <person name="Tapia R."/>
            <person name="Han C."/>
            <person name="Goodwin L."/>
            <person name="Pitluck S."/>
            <person name="Liolios K."/>
            <person name="Ivanova N."/>
            <person name="Mavromatis K."/>
            <person name="Mikhailova N."/>
            <person name="Pati A."/>
            <person name="Chen A."/>
            <person name="Palaniappan K."/>
            <person name="Land M."/>
            <person name="Hauser L."/>
            <person name="Chang Y.J."/>
            <person name="Jeffries C.D."/>
            <person name="Brambilla E."/>
            <person name="Rohde M."/>
            <person name="Goker M."/>
            <person name="Detter J.C."/>
            <person name="Woyke T."/>
            <person name="Bristow J."/>
            <person name="Eisen J.A."/>
            <person name="Markowitz V."/>
            <person name="Hugenholtz P."/>
            <person name="Kyrpides N.C."/>
            <person name="Klenk H.P."/>
        </authorList>
    </citation>
    <scope>NUCLEOTIDE SEQUENCE [LARGE SCALE GENOMIC DNA]</scope>
    <source>
        <strain evidence="5">DSM 17365 / JCM 13257 / WB4</strain>
    </source>
</reference>
<name>E4T6P7_PALPW</name>
<proteinExistence type="predicted"/>
<keyword evidence="2" id="KW-0732">Signal</keyword>
<dbReference type="Proteomes" id="UP000008718">
    <property type="component" value="Chromosome"/>
</dbReference>
<evidence type="ECO:0000259" key="3">
    <source>
        <dbReference type="Pfam" id="PF13559"/>
    </source>
</evidence>
<gene>
    <name evidence="4" type="ordered locus">Palpr_2255</name>
</gene>